<dbReference type="Proteomes" id="UP000184330">
    <property type="component" value="Unassembled WGS sequence"/>
</dbReference>
<dbReference type="EMBL" id="FJOG01000028">
    <property type="protein sequence ID" value="CZR64894.1"/>
    <property type="molecule type" value="Genomic_DNA"/>
</dbReference>
<dbReference type="InterPro" id="IPR011009">
    <property type="entry name" value="Kinase-like_dom_sf"/>
</dbReference>
<organism evidence="1 2">
    <name type="scientific">Phialocephala subalpina</name>
    <dbReference type="NCBI Taxonomy" id="576137"/>
    <lineage>
        <taxon>Eukaryota</taxon>
        <taxon>Fungi</taxon>
        <taxon>Dikarya</taxon>
        <taxon>Ascomycota</taxon>
        <taxon>Pezizomycotina</taxon>
        <taxon>Leotiomycetes</taxon>
        <taxon>Helotiales</taxon>
        <taxon>Mollisiaceae</taxon>
        <taxon>Phialocephala</taxon>
        <taxon>Phialocephala fortinii species complex</taxon>
    </lineage>
</organism>
<protein>
    <recommendedName>
        <fullName evidence="3">Protein kinase domain-containing protein</fullName>
    </recommendedName>
</protein>
<dbReference type="SUPFAM" id="SSF56112">
    <property type="entry name" value="Protein kinase-like (PK-like)"/>
    <property type="match status" value="1"/>
</dbReference>
<keyword evidence="2" id="KW-1185">Reference proteome</keyword>
<evidence type="ECO:0000313" key="1">
    <source>
        <dbReference type="EMBL" id="CZR64894.1"/>
    </source>
</evidence>
<evidence type="ECO:0008006" key="3">
    <source>
        <dbReference type="Google" id="ProtNLM"/>
    </source>
</evidence>
<proteinExistence type="predicted"/>
<evidence type="ECO:0000313" key="2">
    <source>
        <dbReference type="Proteomes" id="UP000184330"/>
    </source>
</evidence>
<accession>A0A1L7XIP1</accession>
<dbReference type="OrthoDB" id="3460052at2759"/>
<reference evidence="1 2" key="1">
    <citation type="submission" date="2016-03" db="EMBL/GenBank/DDBJ databases">
        <authorList>
            <person name="Ploux O."/>
        </authorList>
    </citation>
    <scope>NUCLEOTIDE SEQUENCE [LARGE SCALE GENOMIC DNA]</scope>
    <source>
        <strain evidence="1 2">UAMH 11012</strain>
    </source>
</reference>
<sequence>MSQQRRIFVLPTVAELREEEEFLNRRWDDFAHVQGLPLGPQHPVHPTKLVHERRTNKPYVLQSCAQISWTGSRAKLLEIARRSDSFIPPRFMFVYEGNVFVGSEVVYSADGQPAPTLADIIDCTLPISEIQAAAVVRALLELEGKGVMYGRLKASNIFPCQDGRIRLAAFGTDLKPEGMRSLNSGCQELGHLANHMLTRIPRLLGKSQTKDQKLLIQTKSSRIEVDVNREIGAIYLDFLEACMDKDTSLEALSKHKFLNGGPGPECFQINVRHAELTALRY</sequence>
<name>A0A1L7XIP1_9HELO</name>
<gene>
    <name evidence="1" type="ORF">PAC_14794</name>
</gene>
<dbReference type="Gene3D" id="1.10.510.10">
    <property type="entry name" value="Transferase(Phosphotransferase) domain 1"/>
    <property type="match status" value="1"/>
</dbReference>
<dbReference type="AlphaFoldDB" id="A0A1L7XIP1"/>